<evidence type="ECO:0000256" key="1">
    <source>
        <dbReference type="SAM" id="Phobius"/>
    </source>
</evidence>
<reference evidence="2" key="1">
    <citation type="journal article" date="2013" name="PLoS ONE">
        <title>Metagenomic insights into the carbohydrate-active enzymes carried by the microorganisms adhering to solid digesta in the rumen of cows.</title>
        <authorList>
            <person name="Wang L."/>
            <person name="Hatem A."/>
            <person name="Catalyurek U.V."/>
            <person name="Morrison M."/>
            <person name="Yu Z."/>
        </authorList>
    </citation>
    <scope>NUCLEOTIDE SEQUENCE</scope>
</reference>
<protein>
    <submittedName>
        <fullName evidence="2">Uncharacterized protein</fullName>
    </submittedName>
</protein>
<dbReference type="EMBL" id="KC246794">
    <property type="protein sequence ID" value="AHF24435.1"/>
    <property type="molecule type" value="Genomic_DNA"/>
</dbReference>
<feature type="transmembrane region" description="Helical" evidence="1">
    <location>
        <begin position="21"/>
        <end position="42"/>
    </location>
</feature>
<organism evidence="2">
    <name type="scientific">uncultured bacterium Contig99</name>
    <dbReference type="NCBI Taxonomy" id="1393639"/>
    <lineage>
        <taxon>Bacteria</taxon>
        <taxon>environmental samples</taxon>
    </lineage>
</organism>
<evidence type="ECO:0000313" key="2">
    <source>
        <dbReference type="EMBL" id="AHF24435.1"/>
    </source>
</evidence>
<keyword evidence="1" id="KW-0812">Transmembrane</keyword>
<sequence length="90" mass="9945">MKADRGPSACDRRFRHKLNMLEPGSAMLKWTAALLAVAALLRLARWNAAAWCAFALAGAIFAVLMVLLAVEAHQDRVLNAIAQRENDEDR</sequence>
<keyword evidence="1" id="KW-1133">Transmembrane helix</keyword>
<dbReference type="AlphaFoldDB" id="W0FN62"/>
<proteinExistence type="predicted"/>
<accession>W0FN62</accession>
<feature type="transmembrane region" description="Helical" evidence="1">
    <location>
        <begin position="48"/>
        <end position="70"/>
    </location>
</feature>
<keyword evidence="1" id="KW-0472">Membrane</keyword>
<name>W0FN62_9BACT</name>